<keyword evidence="1" id="KW-0378">Hydrolase</keyword>
<dbReference type="PANTHER" id="PTHR45708">
    <property type="entry name" value="ENDOCHITINASE"/>
    <property type="match status" value="1"/>
</dbReference>
<feature type="compositionally biased region" description="Pro residues" evidence="3">
    <location>
        <begin position="32"/>
        <end position="42"/>
    </location>
</feature>
<organism evidence="4 5">
    <name type="scientific">Phyllosticta capitalensis</name>
    <dbReference type="NCBI Taxonomy" id="121624"/>
    <lineage>
        <taxon>Eukaryota</taxon>
        <taxon>Fungi</taxon>
        <taxon>Dikarya</taxon>
        <taxon>Ascomycota</taxon>
        <taxon>Pezizomycotina</taxon>
        <taxon>Dothideomycetes</taxon>
        <taxon>Dothideomycetes incertae sedis</taxon>
        <taxon>Botryosphaeriales</taxon>
        <taxon>Phyllostictaceae</taxon>
        <taxon>Phyllosticta</taxon>
    </lineage>
</organism>
<evidence type="ECO:0000313" key="4">
    <source>
        <dbReference type="EMBL" id="KAK8228995.1"/>
    </source>
</evidence>
<keyword evidence="2" id="KW-0326">Glycosidase</keyword>
<gene>
    <name evidence="4" type="ORF">HDK90DRAFT_468496</name>
</gene>
<dbReference type="Gene3D" id="3.20.20.80">
    <property type="entry name" value="Glycosidases"/>
    <property type="match status" value="2"/>
</dbReference>
<feature type="region of interest" description="Disordered" evidence="3">
    <location>
        <begin position="182"/>
        <end position="202"/>
    </location>
</feature>
<proteinExistence type="predicted"/>
<dbReference type="Proteomes" id="UP001492380">
    <property type="component" value="Unassembled WGS sequence"/>
</dbReference>
<dbReference type="SUPFAM" id="SSF51445">
    <property type="entry name" value="(Trans)glycosidases"/>
    <property type="match status" value="1"/>
</dbReference>
<feature type="region of interest" description="Disordered" evidence="3">
    <location>
        <begin position="25"/>
        <end position="103"/>
    </location>
</feature>
<evidence type="ECO:0000256" key="3">
    <source>
        <dbReference type="SAM" id="MobiDB-lite"/>
    </source>
</evidence>
<protein>
    <submittedName>
        <fullName evidence="4">Uncharacterized protein</fullName>
    </submittedName>
</protein>
<evidence type="ECO:0000256" key="1">
    <source>
        <dbReference type="ARBA" id="ARBA00022801"/>
    </source>
</evidence>
<name>A0ABR1YG31_9PEZI</name>
<dbReference type="InterPro" id="IPR017853">
    <property type="entry name" value="GH"/>
</dbReference>
<accession>A0ABR1YG31</accession>
<dbReference type="InterPro" id="IPR050542">
    <property type="entry name" value="Glycosyl_Hydrlase18_Chitinase"/>
</dbReference>
<reference evidence="4 5" key="1">
    <citation type="submission" date="2024-04" db="EMBL/GenBank/DDBJ databases">
        <title>Phyllosticta paracitricarpa is synonymous to the EU quarantine fungus P. citricarpa based on phylogenomic analyses.</title>
        <authorList>
            <consortium name="Lawrence Berkeley National Laboratory"/>
            <person name="Van Ingen-Buijs V.A."/>
            <person name="Van Westerhoven A.C."/>
            <person name="Haridas S."/>
            <person name="Skiadas P."/>
            <person name="Martin F."/>
            <person name="Groenewald J.Z."/>
            <person name="Crous P.W."/>
            <person name="Seidl M.F."/>
        </authorList>
    </citation>
    <scope>NUCLEOTIDE SEQUENCE [LARGE SCALE GENOMIC DNA]</scope>
    <source>
        <strain evidence="4 5">CBS 123374</strain>
    </source>
</reference>
<evidence type="ECO:0000256" key="2">
    <source>
        <dbReference type="ARBA" id="ARBA00023295"/>
    </source>
</evidence>
<dbReference type="PANTHER" id="PTHR45708:SF49">
    <property type="entry name" value="ENDOCHITINASE"/>
    <property type="match status" value="1"/>
</dbReference>
<keyword evidence="5" id="KW-1185">Reference proteome</keyword>
<feature type="compositionally biased region" description="Basic and acidic residues" evidence="3">
    <location>
        <begin position="375"/>
        <end position="392"/>
    </location>
</feature>
<feature type="region of interest" description="Disordered" evidence="3">
    <location>
        <begin position="350"/>
        <end position="392"/>
    </location>
</feature>
<comment type="caution">
    <text evidence="4">The sequence shown here is derived from an EMBL/GenBank/DDBJ whole genome shotgun (WGS) entry which is preliminary data.</text>
</comment>
<sequence>MLSPISICSFGIFVNTALSTFHFPQEIHPGHGGPPPSQPVEPPLSSQNLDSSSFAKPQQGSGPQRLFNDRPPHQGAAAVIYPADAPSPSSPEHDINESHSSLSALCRDSDSSLSTIILGSITSFNPSNGFPIADFSAAGCTRARHPRDPWAPGLAKCPELGDEVRRCQELGRKVVLRIGSGGGAGGGKHGEVEGPIDGTTTTSTITALPTEEEEQLASALWFRDAPDARRAAVNLWKLFGQGDTHGPTGADSMRPLGEGVVVDGFDLAPSPSDSRDSYFGTFASTLHDLAHKRTNRTPCHISTTPACLPSTLFSNLDRLDEVREAVDVVYTPATMNGQQNCKSREQLTVQQDSSEAAWRAATEKWRGGESADGSKQAEKEEDRDEGKDELKV</sequence>
<dbReference type="EMBL" id="JBBWRZ010000009">
    <property type="protein sequence ID" value="KAK8228995.1"/>
    <property type="molecule type" value="Genomic_DNA"/>
</dbReference>
<feature type="compositionally biased region" description="Polar residues" evidence="3">
    <location>
        <begin position="47"/>
        <end position="62"/>
    </location>
</feature>
<evidence type="ECO:0000313" key="5">
    <source>
        <dbReference type="Proteomes" id="UP001492380"/>
    </source>
</evidence>